<dbReference type="PANTHER" id="PTHR32309:SF13">
    <property type="entry name" value="FERRIC ENTEROBACTIN TRANSPORT PROTEIN FEPE"/>
    <property type="match status" value="1"/>
</dbReference>
<dbReference type="RefSeq" id="WP_156040904.1">
    <property type="nucleotide sequence ID" value="NZ_ASRX01000025.1"/>
</dbReference>
<sequence>MAFLSTDSTPRERLSRLISLLRRVRMYWRSTAVIAIVGIAISLGVALTTKRIWRSETTLLYRDTIQTGQQPNATRAARLGPKLKDMIYARPKLSSVIEEYKLYPEKTERSMVEAVAEMQNHLGFRGRDSDSYVVSFSHHDPLVAQQVTARLADLIIEDYQRENMTSAKMTLDFRKRELEEASKQVEEASRSLSSFLAEHPQFQWGLGDSPYAPTPQVQAAPTHAARPQTPTASRSSDPELSALERRLAQVGARLSPGTGSVEVAAPATSADVQRARQAVAAAEAALADKLRVVTPLHPDAATAQARVDAARQELARAEGAPQVRAVPAPAAGAPTLGAEEQAALERERTSLLQQIAARRAKLQAERQGSAQAAAPSAADAATAAAAAAASAMSDVVGLETEWHKRRLNLDRARDYLKTAQSNERAANMVSEAVQSKGETEMAILDPAYLPSRPDKGRGKVFMVGVVVSLMFAFGIAGARVLLNDTIYDEADVGAIGSLPVLAAMPALPAIEPPRVRAMVPLQEPERDVPEVVEVEDDDDDYYEDADTQVVAAPGESRLHTQTLRWGSPLEVAEMRRKVAEAREQAAARATAEAQVAQAAAEARAAAHRPSEAPLVKVPQATLARVRTPLDPDANTPHGPEVEEIGDDPAAEHGGEDAMKLLRNVPPQALASLRVLRHRLERHRGEGRMIVSVLSPGPSEGKTTLAARLAMTLAEAERARVILVDGNLGSPRVASTLGLKLPGYAGLSYQIRQRMLGHRQGMEGMVGHGAGGNAPLGVVRLAPSLWVLAEPALGESYPDVVNSPHFGAALQSLRRCFDYVIVDGPAVLGSGDANVLEDVADGIVLVARSSLTRGASLTRAIAQLGDRRILGVVLNDVSERPVARKKVAVVQDATA</sequence>
<keyword evidence="1" id="KW-0547">Nucleotide-binding</keyword>
<keyword evidence="5" id="KW-1133">Transmembrane helix</keyword>
<dbReference type="SUPFAM" id="SSF52540">
    <property type="entry name" value="P-loop containing nucleoside triphosphate hydrolases"/>
    <property type="match status" value="1"/>
</dbReference>
<dbReference type="CDD" id="cd05387">
    <property type="entry name" value="BY-kinase"/>
    <property type="match status" value="1"/>
</dbReference>
<keyword evidence="2" id="KW-0067">ATP-binding</keyword>
<evidence type="ECO:0000313" key="6">
    <source>
        <dbReference type="EMBL" id="EYF05324.1"/>
    </source>
</evidence>
<feature type="coiled-coil region" evidence="3">
    <location>
        <begin position="171"/>
        <end position="198"/>
    </location>
</feature>
<reference evidence="6 7" key="1">
    <citation type="submission" date="2013-05" db="EMBL/GenBank/DDBJ databases">
        <title>Genome assembly of Chondromyces apiculatus DSM 436.</title>
        <authorList>
            <person name="Sharma G."/>
            <person name="Khatri I."/>
            <person name="Kaur C."/>
            <person name="Mayilraj S."/>
            <person name="Subramanian S."/>
        </authorList>
    </citation>
    <scope>NUCLEOTIDE SEQUENCE [LARGE SCALE GENOMIC DNA]</scope>
    <source>
        <strain evidence="6 7">DSM 436</strain>
    </source>
</reference>
<dbReference type="eggNOG" id="COG0489">
    <property type="taxonomic scope" value="Bacteria"/>
</dbReference>
<dbReference type="GO" id="GO:0005886">
    <property type="term" value="C:plasma membrane"/>
    <property type="evidence" value="ECO:0007669"/>
    <property type="project" value="TreeGrafter"/>
</dbReference>
<gene>
    <name evidence="6" type="ORF">CAP_3465</name>
</gene>
<dbReference type="Gene3D" id="3.40.50.300">
    <property type="entry name" value="P-loop containing nucleotide triphosphate hydrolases"/>
    <property type="match status" value="1"/>
</dbReference>
<dbReference type="InterPro" id="IPR005702">
    <property type="entry name" value="Wzc-like_C"/>
</dbReference>
<dbReference type="EMBL" id="ASRX01000025">
    <property type="protein sequence ID" value="EYF05324.1"/>
    <property type="molecule type" value="Genomic_DNA"/>
</dbReference>
<name>A0A017T7V5_9BACT</name>
<feature type="transmembrane region" description="Helical" evidence="5">
    <location>
        <begin position="460"/>
        <end position="482"/>
    </location>
</feature>
<dbReference type="Proteomes" id="UP000019678">
    <property type="component" value="Unassembled WGS sequence"/>
</dbReference>
<dbReference type="InterPro" id="IPR027417">
    <property type="entry name" value="P-loop_NTPase"/>
</dbReference>
<evidence type="ECO:0000256" key="4">
    <source>
        <dbReference type="SAM" id="MobiDB-lite"/>
    </source>
</evidence>
<feature type="transmembrane region" description="Helical" evidence="5">
    <location>
        <begin position="26"/>
        <end position="47"/>
    </location>
</feature>
<dbReference type="eggNOG" id="COG3206">
    <property type="taxonomic scope" value="Bacteria"/>
</dbReference>
<dbReference type="GO" id="GO:0004713">
    <property type="term" value="F:protein tyrosine kinase activity"/>
    <property type="evidence" value="ECO:0007669"/>
    <property type="project" value="TreeGrafter"/>
</dbReference>
<dbReference type="PANTHER" id="PTHR32309">
    <property type="entry name" value="TYROSINE-PROTEIN KINASE"/>
    <property type="match status" value="1"/>
</dbReference>
<evidence type="ECO:0000256" key="3">
    <source>
        <dbReference type="SAM" id="Coils"/>
    </source>
</evidence>
<protein>
    <submittedName>
        <fullName evidence="6">Uncharacterized protein</fullName>
    </submittedName>
</protein>
<accession>A0A017T7V5</accession>
<dbReference type="InterPro" id="IPR050445">
    <property type="entry name" value="Bact_polysacc_biosynth/exp"/>
</dbReference>
<dbReference type="STRING" id="1192034.CAP_3465"/>
<keyword evidence="5" id="KW-0472">Membrane</keyword>
<organism evidence="6 7">
    <name type="scientific">Chondromyces apiculatus DSM 436</name>
    <dbReference type="NCBI Taxonomy" id="1192034"/>
    <lineage>
        <taxon>Bacteria</taxon>
        <taxon>Pseudomonadati</taxon>
        <taxon>Myxococcota</taxon>
        <taxon>Polyangia</taxon>
        <taxon>Polyangiales</taxon>
        <taxon>Polyangiaceae</taxon>
        <taxon>Chondromyces</taxon>
    </lineage>
</organism>
<evidence type="ECO:0000313" key="7">
    <source>
        <dbReference type="Proteomes" id="UP000019678"/>
    </source>
</evidence>
<evidence type="ECO:0000256" key="5">
    <source>
        <dbReference type="SAM" id="Phobius"/>
    </source>
</evidence>
<evidence type="ECO:0000256" key="2">
    <source>
        <dbReference type="ARBA" id="ARBA00022840"/>
    </source>
</evidence>
<comment type="caution">
    <text evidence="6">The sequence shown here is derived from an EMBL/GenBank/DDBJ whole genome shotgun (WGS) entry which is preliminary data.</text>
</comment>
<dbReference type="OrthoDB" id="5485066at2"/>
<keyword evidence="5" id="KW-0812">Transmembrane</keyword>
<dbReference type="AlphaFoldDB" id="A0A017T7V5"/>
<feature type="region of interest" description="Disordered" evidence="4">
    <location>
        <begin position="206"/>
        <end position="240"/>
    </location>
</feature>
<evidence type="ECO:0000256" key="1">
    <source>
        <dbReference type="ARBA" id="ARBA00022741"/>
    </source>
</evidence>
<proteinExistence type="predicted"/>
<keyword evidence="3" id="KW-0175">Coiled coil</keyword>
<keyword evidence="7" id="KW-1185">Reference proteome</keyword>